<keyword evidence="7" id="KW-0228">DNA excision</keyword>
<dbReference type="Gene3D" id="1.10.8.280">
    <property type="entry name" value="ABC transporter ATPase domain-like"/>
    <property type="match status" value="1"/>
</dbReference>
<gene>
    <name evidence="15" type="primary">uvrA</name>
    <name evidence="15" type="ORF">A245_40890</name>
</gene>
<evidence type="ECO:0000256" key="6">
    <source>
        <dbReference type="ARBA" id="ARBA00022763"/>
    </source>
</evidence>
<dbReference type="GO" id="GO:0008270">
    <property type="term" value="F:zinc ion binding"/>
    <property type="evidence" value="ECO:0007669"/>
    <property type="project" value="UniProtKB-KW"/>
</dbReference>
<dbReference type="InterPro" id="IPR041552">
    <property type="entry name" value="UvrA_DNA-bd"/>
</dbReference>
<keyword evidence="9" id="KW-0862">Zinc</keyword>
<evidence type="ECO:0000256" key="4">
    <source>
        <dbReference type="ARBA" id="ARBA00022737"/>
    </source>
</evidence>
<dbReference type="Proteomes" id="UP000018849">
    <property type="component" value="Unassembled WGS sequence"/>
</dbReference>
<evidence type="ECO:0000256" key="5">
    <source>
        <dbReference type="ARBA" id="ARBA00022741"/>
    </source>
</evidence>
<keyword evidence="8" id="KW-0863">Zinc-finger</keyword>
<accession>A0A656JLT5</accession>
<keyword evidence="10" id="KW-0067">ATP-binding</keyword>
<dbReference type="GO" id="GO:0005524">
    <property type="term" value="F:ATP binding"/>
    <property type="evidence" value="ECO:0007669"/>
    <property type="project" value="UniProtKB-KW"/>
</dbReference>
<keyword evidence="6" id="KW-0227">DNA damage</keyword>
<evidence type="ECO:0000256" key="7">
    <source>
        <dbReference type="ARBA" id="ARBA00022769"/>
    </source>
</evidence>
<evidence type="ECO:0000256" key="9">
    <source>
        <dbReference type="ARBA" id="ARBA00022833"/>
    </source>
</evidence>
<proteinExistence type="predicted"/>
<dbReference type="PANTHER" id="PTHR43152">
    <property type="entry name" value="UVRABC SYSTEM PROTEIN A"/>
    <property type="match status" value="1"/>
</dbReference>
<evidence type="ECO:0000256" key="2">
    <source>
        <dbReference type="ARBA" id="ARBA00022490"/>
    </source>
</evidence>
<reference evidence="15 16" key="1">
    <citation type="journal article" date="2013" name="PLoS Pathog.">
        <title>Genomic analysis of the Kiwifruit pathogen Pseudomonas syringae pv. actinidiae provides insight into the origins of an emergent plant disease.</title>
        <authorList>
            <person name="McCann H.C."/>
            <person name="Rikkerink E.H."/>
            <person name="Bertels F."/>
            <person name="Fiers M."/>
            <person name="Lu A."/>
            <person name="Rees-George J."/>
            <person name="Andersen M.T."/>
            <person name="Gleave A.P."/>
            <person name="Haubold B."/>
            <person name="Wohlers M.W."/>
            <person name="Guttman D.S."/>
            <person name="Wang P.W."/>
            <person name="Straub C."/>
            <person name="Vanneste J.L."/>
            <person name="Rainey P.B."/>
            <person name="Templeton M.D."/>
        </authorList>
    </citation>
    <scope>NUCLEOTIDE SEQUENCE [LARGE SCALE GENOMIC DNA]</scope>
    <source>
        <strain evidence="15 16">ICMP 19096</strain>
    </source>
</reference>
<organism evidence="15 16">
    <name type="scientific">Pseudomonas syringae pv. actinidiae ICMP 19096</name>
    <dbReference type="NCBI Taxonomy" id="1194405"/>
    <lineage>
        <taxon>Bacteria</taxon>
        <taxon>Pseudomonadati</taxon>
        <taxon>Pseudomonadota</taxon>
        <taxon>Gammaproteobacteria</taxon>
        <taxon>Pseudomonadales</taxon>
        <taxon>Pseudomonadaceae</taxon>
        <taxon>Pseudomonas</taxon>
        <taxon>Pseudomonas syringae</taxon>
    </lineage>
</organism>
<protein>
    <submittedName>
        <fullName evidence="15">Excinuclease ABC subunit A</fullName>
    </submittedName>
</protein>
<dbReference type="Pfam" id="PF17755">
    <property type="entry name" value="UvrA_DNA-bind"/>
    <property type="match status" value="1"/>
</dbReference>
<feature type="domain" description="UvrA DNA-binding" evidence="14">
    <location>
        <begin position="2"/>
        <end position="100"/>
    </location>
</feature>
<keyword evidence="4" id="KW-0677">Repeat</keyword>
<comment type="subcellular location">
    <subcellularLocation>
        <location evidence="1">Cytoplasm</location>
    </subcellularLocation>
</comment>
<keyword evidence="5" id="KW-0547">Nucleotide-binding</keyword>
<evidence type="ECO:0000256" key="11">
    <source>
        <dbReference type="ARBA" id="ARBA00022881"/>
    </source>
</evidence>
<evidence type="ECO:0000313" key="16">
    <source>
        <dbReference type="Proteomes" id="UP000018849"/>
    </source>
</evidence>
<dbReference type="FunFam" id="1.10.8.280:FF:000001">
    <property type="entry name" value="UvrABC system protein A"/>
    <property type="match status" value="1"/>
</dbReference>
<sequence length="101" mass="11701">MTLAEGAIRGWDRRNVYYFQMLGSLSKHYGFSLEVPFKEIPADMQKVLLNGSGSQSVDFRYLNDRGDIVKRAHPFEGIVPNLERRYRETESATVREELAKF</sequence>
<dbReference type="GO" id="GO:0006281">
    <property type="term" value="P:DNA repair"/>
    <property type="evidence" value="ECO:0007669"/>
    <property type="project" value="UniProtKB-KW"/>
</dbReference>
<dbReference type="GO" id="GO:0005737">
    <property type="term" value="C:cytoplasm"/>
    <property type="evidence" value="ECO:0007669"/>
    <property type="project" value="UniProtKB-SubCell"/>
</dbReference>
<keyword evidence="3" id="KW-0479">Metal-binding</keyword>
<name>A0A656JLT5_PSESF</name>
<evidence type="ECO:0000259" key="14">
    <source>
        <dbReference type="Pfam" id="PF17755"/>
    </source>
</evidence>
<evidence type="ECO:0000313" key="15">
    <source>
        <dbReference type="EMBL" id="EPN36226.1"/>
    </source>
</evidence>
<keyword evidence="2" id="KW-0963">Cytoplasm</keyword>
<dbReference type="EMBL" id="AOKF01003458">
    <property type="protein sequence ID" value="EPN36226.1"/>
    <property type="molecule type" value="Genomic_DNA"/>
</dbReference>
<keyword evidence="11" id="KW-0267">Excision nuclease</keyword>
<comment type="caution">
    <text evidence="15">The sequence shown here is derived from an EMBL/GenBank/DDBJ whole genome shotgun (WGS) entry which is preliminary data.</text>
</comment>
<feature type="non-terminal residue" evidence="15">
    <location>
        <position position="101"/>
    </location>
</feature>
<dbReference type="PANTHER" id="PTHR43152:SF3">
    <property type="entry name" value="UVRABC SYSTEM PROTEIN A"/>
    <property type="match status" value="1"/>
</dbReference>
<evidence type="ECO:0000256" key="12">
    <source>
        <dbReference type="ARBA" id="ARBA00023125"/>
    </source>
</evidence>
<dbReference type="AlphaFoldDB" id="A0A656JLT5"/>
<evidence type="ECO:0000256" key="10">
    <source>
        <dbReference type="ARBA" id="ARBA00022840"/>
    </source>
</evidence>
<evidence type="ECO:0000256" key="13">
    <source>
        <dbReference type="ARBA" id="ARBA00023204"/>
    </source>
</evidence>
<evidence type="ECO:0000256" key="1">
    <source>
        <dbReference type="ARBA" id="ARBA00004496"/>
    </source>
</evidence>
<keyword evidence="13" id="KW-0234">DNA repair</keyword>
<dbReference type="GO" id="GO:0003677">
    <property type="term" value="F:DNA binding"/>
    <property type="evidence" value="ECO:0007669"/>
    <property type="project" value="UniProtKB-KW"/>
</dbReference>
<keyword evidence="12" id="KW-0238">DNA-binding</keyword>
<dbReference type="GO" id="GO:0004518">
    <property type="term" value="F:nuclease activity"/>
    <property type="evidence" value="ECO:0007669"/>
    <property type="project" value="UniProtKB-KW"/>
</dbReference>
<evidence type="ECO:0000256" key="3">
    <source>
        <dbReference type="ARBA" id="ARBA00022723"/>
    </source>
</evidence>
<evidence type="ECO:0000256" key="8">
    <source>
        <dbReference type="ARBA" id="ARBA00022771"/>
    </source>
</evidence>